<gene>
    <name evidence="2" type="ORF">HJG60_007790</name>
</gene>
<dbReference type="AlphaFoldDB" id="A0A834BD23"/>
<feature type="region of interest" description="Disordered" evidence="1">
    <location>
        <begin position="46"/>
        <end position="65"/>
    </location>
</feature>
<feature type="compositionally biased region" description="Basic and acidic residues" evidence="1">
    <location>
        <begin position="46"/>
        <end position="55"/>
    </location>
</feature>
<sequence length="190" mass="20968">MGSSSLRHFPALTLQDLHFRISWDTQVPLTRCSSLAKQDCKFEDRGRNKSFDLGRKPHRPGIGGSLSCQPSRRLLPESPFPLPEDSRHCRNKIQNLPSITQSLDALHHTTRSVFSPHWGGGAPHNLIVPRGGLALHLRPMSARLPFSSVLTNGGVQPGGPHLMIKGLFCALRRRRAGHGGGNLMSFCLYL</sequence>
<evidence type="ECO:0000313" key="2">
    <source>
        <dbReference type="EMBL" id="KAF6130812.1"/>
    </source>
</evidence>
<reference evidence="2 3" key="1">
    <citation type="journal article" date="2020" name="Nature">
        <title>Six reference-quality genomes reveal evolution of bat adaptations.</title>
        <authorList>
            <person name="Jebb D."/>
            <person name="Huang Z."/>
            <person name="Pippel M."/>
            <person name="Hughes G.M."/>
            <person name="Lavrichenko K."/>
            <person name="Devanna P."/>
            <person name="Winkler S."/>
            <person name="Jermiin L.S."/>
            <person name="Skirmuntt E.C."/>
            <person name="Katzourakis A."/>
            <person name="Burkitt-Gray L."/>
            <person name="Ray D.A."/>
            <person name="Sullivan K.A.M."/>
            <person name="Roscito J.G."/>
            <person name="Kirilenko B.M."/>
            <person name="Davalos L.M."/>
            <person name="Corthals A.P."/>
            <person name="Power M.L."/>
            <person name="Jones G."/>
            <person name="Ransome R.D."/>
            <person name="Dechmann D.K.N."/>
            <person name="Locatelli A.G."/>
            <person name="Puechmaille S.J."/>
            <person name="Fedrigo O."/>
            <person name="Jarvis E.D."/>
            <person name="Hiller M."/>
            <person name="Vernes S.C."/>
            <person name="Myers E.W."/>
            <person name="Teeling E.C."/>
        </authorList>
    </citation>
    <scope>NUCLEOTIDE SEQUENCE [LARGE SCALE GENOMIC DNA]</scope>
    <source>
        <strain evidence="2">Bat1K_MPI-CBG_1</strain>
    </source>
</reference>
<evidence type="ECO:0000256" key="1">
    <source>
        <dbReference type="SAM" id="MobiDB-lite"/>
    </source>
</evidence>
<protein>
    <submittedName>
        <fullName evidence="2">Uncharacterized protein</fullName>
    </submittedName>
</protein>
<name>A0A834BD23_9CHIR</name>
<dbReference type="Proteomes" id="UP000664940">
    <property type="component" value="Unassembled WGS sequence"/>
</dbReference>
<comment type="caution">
    <text evidence="2">The sequence shown here is derived from an EMBL/GenBank/DDBJ whole genome shotgun (WGS) entry which is preliminary data.</text>
</comment>
<organism evidence="2 3">
    <name type="scientific">Phyllostomus discolor</name>
    <name type="common">pale spear-nosed bat</name>
    <dbReference type="NCBI Taxonomy" id="89673"/>
    <lineage>
        <taxon>Eukaryota</taxon>
        <taxon>Metazoa</taxon>
        <taxon>Chordata</taxon>
        <taxon>Craniata</taxon>
        <taxon>Vertebrata</taxon>
        <taxon>Euteleostomi</taxon>
        <taxon>Mammalia</taxon>
        <taxon>Eutheria</taxon>
        <taxon>Laurasiatheria</taxon>
        <taxon>Chiroptera</taxon>
        <taxon>Yangochiroptera</taxon>
        <taxon>Phyllostomidae</taxon>
        <taxon>Phyllostominae</taxon>
        <taxon>Phyllostomus</taxon>
    </lineage>
</organism>
<accession>A0A834BD23</accession>
<evidence type="ECO:0000313" key="3">
    <source>
        <dbReference type="Proteomes" id="UP000664940"/>
    </source>
</evidence>
<dbReference type="EMBL" id="JABVXQ010000001">
    <property type="protein sequence ID" value="KAF6130812.1"/>
    <property type="molecule type" value="Genomic_DNA"/>
</dbReference>
<proteinExistence type="predicted"/>